<dbReference type="Proteomes" id="UP001157961">
    <property type="component" value="Unassembled WGS sequence"/>
</dbReference>
<evidence type="ECO:0000313" key="2">
    <source>
        <dbReference type="EMBL" id="SMP36186.1"/>
    </source>
</evidence>
<feature type="transmembrane region" description="Helical" evidence="1">
    <location>
        <begin position="56"/>
        <end position="74"/>
    </location>
</feature>
<keyword evidence="1" id="KW-1133">Transmembrane helix</keyword>
<keyword evidence="3" id="KW-1185">Reference proteome</keyword>
<dbReference type="RefSeq" id="WP_283427998.1">
    <property type="nucleotide sequence ID" value="NZ_FXTY01000014.1"/>
</dbReference>
<accession>A0ABY1PN63</accession>
<feature type="transmembrane region" description="Helical" evidence="1">
    <location>
        <begin position="20"/>
        <end position="41"/>
    </location>
</feature>
<comment type="caution">
    <text evidence="2">The sequence shown here is derived from an EMBL/GenBank/DDBJ whole genome shotgun (WGS) entry which is preliminary data.</text>
</comment>
<gene>
    <name evidence="2" type="ORF">SAMN06265373_1149</name>
</gene>
<sequence length="89" mass="10308">MNAKHTIPFLERQSYRRRRLIDTIRTLPVIGAVLWGVPLLWRQSDAADVVMTSDAIIYIFSVWLLLVVGGGWLARNLKRSDAEETERER</sequence>
<reference evidence="2 3" key="1">
    <citation type="submission" date="2017-05" db="EMBL/GenBank/DDBJ databases">
        <authorList>
            <person name="Varghese N."/>
            <person name="Submissions S."/>
        </authorList>
    </citation>
    <scope>NUCLEOTIDE SEQUENCE [LARGE SCALE GENOMIC DNA]</scope>
    <source>
        <strain evidence="2 3">DSM 29734</strain>
    </source>
</reference>
<keyword evidence="1" id="KW-0812">Transmembrane</keyword>
<proteinExistence type="predicted"/>
<name>A0ABY1PN63_9RHOB</name>
<dbReference type="EMBL" id="FXTY01000014">
    <property type="protein sequence ID" value="SMP36186.1"/>
    <property type="molecule type" value="Genomic_DNA"/>
</dbReference>
<evidence type="ECO:0000313" key="3">
    <source>
        <dbReference type="Proteomes" id="UP001157961"/>
    </source>
</evidence>
<protein>
    <submittedName>
        <fullName evidence="2">Uncharacterized protein</fullName>
    </submittedName>
</protein>
<keyword evidence="1" id="KW-0472">Membrane</keyword>
<evidence type="ECO:0000256" key="1">
    <source>
        <dbReference type="SAM" id="Phobius"/>
    </source>
</evidence>
<organism evidence="2 3">
    <name type="scientific">Shimia sagamensis</name>
    <dbReference type="NCBI Taxonomy" id="1566352"/>
    <lineage>
        <taxon>Bacteria</taxon>
        <taxon>Pseudomonadati</taxon>
        <taxon>Pseudomonadota</taxon>
        <taxon>Alphaproteobacteria</taxon>
        <taxon>Rhodobacterales</taxon>
        <taxon>Roseobacteraceae</taxon>
    </lineage>
</organism>